<feature type="transmembrane region" description="Helical" evidence="5">
    <location>
        <begin position="671"/>
        <end position="692"/>
    </location>
</feature>
<keyword evidence="4 5" id="KW-0472">Membrane</keyword>
<dbReference type="Proteomes" id="UP001489004">
    <property type="component" value="Unassembled WGS sequence"/>
</dbReference>
<dbReference type="InterPro" id="IPR051572">
    <property type="entry name" value="VTC_Complex_Subunit"/>
</dbReference>
<dbReference type="Pfam" id="PF02656">
    <property type="entry name" value="DUF202"/>
    <property type="match status" value="1"/>
</dbReference>
<keyword evidence="9" id="KW-1185">Reference proteome</keyword>
<dbReference type="GO" id="GO:0012505">
    <property type="term" value="C:endomembrane system"/>
    <property type="evidence" value="ECO:0007669"/>
    <property type="project" value="UniProtKB-SubCell"/>
</dbReference>
<dbReference type="PANTHER" id="PTHR46140">
    <property type="entry name" value="VACUOLAR TRANSPORTER CHAPERONE 1-RELATED"/>
    <property type="match status" value="1"/>
</dbReference>
<keyword evidence="2 5" id="KW-0812">Transmembrane</keyword>
<dbReference type="InterPro" id="IPR042267">
    <property type="entry name" value="VTC_sf"/>
</dbReference>
<keyword evidence="3 5" id="KW-1133">Transmembrane helix</keyword>
<proteinExistence type="predicted"/>
<evidence type="ECO:0000256" key="2">
    <source>
        <dbReference type="ARBA" id="ARBA00022692"/>
    </source>
</evidence>
<dbReference type="Pfam" id="PF09359">
    <property type="entry name" value="VTC"/>
    <property type="match status" value="1"/>
</dbReference>
<reference evidence="8 9" key="1">
    <citation type="journal article" date="2024" name="Nat. Commun.">
        <title>Phylogenomics reveals the evolutionary origins of lichenization in chlorophyte algae.</title>
        <authorList>
            <person name="Puginier C."/>
            <person name="Libourel C."/>
            <person name="Otte J."/>
            <person name="Skaloud P."/>
            <person name="Haon M."/>
            <person name="Grisel S."/>
            <person name="Petersen M."/>
            <person name="Berrin J.G."/>
            <person name="Delaux P.M."/>
            <person name="Dal Grande F."/>
            <person name="Keller J."/>
        </authorList>
    </citation>
    <scope>NUCLEOTIDE SEQUENCE [LARGE SCALE GENOMIC DNA]</scope>
    <source>
        <strain evidence="8 9">SAG 2043</strain>
    </source>
</reference>
<gene>
    <name evidence="8" type="ORF">WJX72_003237</name>
</gene>
<name>A0AAW1PJK4_9CHLO</name>
<dbReference type="InterPro" id="IPR003807">
    <property type="entry name" value="DUF202"/>
</dbReference>
<evidence type="ECO:0000256" key="1">
    <source>
        <dbReference type="ARBA" id="ARBA00004127"/>
    </source>
</evidence>
<dbReference type="AlphaFoldDB" id="A0AAW1PJK4"/>
<feature type="domain" description="DUF202" evidence="6">
    <location>
        <begin position="662"/>
        <end position="736"/>
    </location>
</feature>
<dbReference type="PANTHER" id="PTHR46140:SF1">
    <property type="entry name" value="VACUOLAR TRANSPORTER CHAPERONE COMPLEX SUBUNIT 4-RELATED"/>
    <property type="match status" value="1"/>
</dbReference>
<protein>
    <recommendedName>
        <fullName evidence="10">Vacuolar transporter chaperone 4</fullName>
    </recommendedName>
</protein>
<comment type="caution">
    <text evidence="8">The sequence shown here is derived from an EMBL/GenBank/DDBJ whole genome shotgun (WGS) entry which is preliminary data.</text>
</comment>
<comment type="subcellular location">
    <subcellularLocation>
        <location evidence="1">Endomembrane system</location>
        <topology evidence="1">Multi-pass membrane protein</topology>
    </subcellularLocation>
</comment>
<evidence type="ECO:0000259" key="6">
    <source>
        <dbReference type="Pfam" id="PF02656"/>
    </source>
</evidence>
<dbReference type="EMBL" id="JALJOR010000011">
    <property type="protein sequence ID" value="KAK9808768.1"/>
    <property type="molecule type" value="Genomic_DNA"/>
</dbReference>
<evidence type="ECO:0000256" key="3">
    <source>
        <dbReference type="ARBA" id="ARBA00022989"/>
    </source>
</evidence>
<feature type="transmembrane region" description="Helical" evidence="5">
    <location>
        <begin position="712"/>
        <end position="733"/>
    </location>
</feature>
<sequence>MLDKFKHNCLRFHVLLSRLTREEHPHSEAGRQECPTLKHYLALCASRAAQSGDVPINGSSYMNGQHKHSRPAHRLPAFDGPTTFVQELDYEVERVRRFILSFTEELWLRLLDVADSLQGAVNKEGQHLEGAQPATALSSAGAMPSARDVSQQLPAASDACGSLGADLVAMDEFVRRNVAAAAELVELRDRGELDTGRQAGEFPEHSAAQHPVYLACMKECLLGEISLDPILVGLSDVYEQVRVLATNAAVAEGVWEPPSKFQRETTKYWIQPHDVMRLKCELIKHIPILIFGERQKLTTGGSCESMRFLQQQRISDSTTVSSVYLDDEGLQTYHTRLQREDYASVARVRWYGSRSMRGGQELFVERKVHREPWTRERSFKERAAVKQRDLVPFLAGVRLPEVQAGANTDQTRAFLQEVQDMIQETSQDPSMRSVCSRTAFQETSNNLVRVSVDTDLHMLKERGAPRAAGDWCRDYSAPMAGTSVVHFPYCVAEVKLQEETPPDWLLHMVDGGLLLHVPKFSKFLHGTATLFPDQLTTFPYWFIPDGRGSVSPANWEEMAQPALDEREGDDSAAFPAAREMPLGYALASKVNSLFKRKQDGTVRDGGGAAAAGLLPAHAQQAQHAQQAEDCQALLHAEPLSSGPSITALQKRRGVRRTRVEPKTFFANERTFLAWVQISVLIMFMALSLLSGSTVSSNLGPSGSTDSSSSGCGYAGMVVAPVAVLFMIYALWMYKMRTAQILRRTAARYDDQRGPVFLVLLLIGATLCAFIIAARGVFV</sequence>
<dbReference type="Gene3D" id="3.20.100.30">
    <property type="entry name" value="VTC, catalytic tunnel domain"/>
    <property type="match status" value="1"/>
</dbReference>
<evidence type="ECO:0000256" key="4">
    <source>
        <dbReference type="ARBA" id="ARBA00023136"/>
    </source>
</evidence>
<evidence type="ECO:0000259" key="7">
    <source>
        <dbReference type="Pfam" id="PF09359"/>
    </source>
</evidence>
<feature type="transmembrane region" description="Helical" evidence="5">
    <location>
        <begin position="754"/>
        <end position="777"/>
    </location>
</feature>
<evidence type="ECO:0008006" key="10">
    <source>
        <dbReference type="Google" id="ProtNLM"/>
    </source>
</evidence>
<accession>A0AAW1PJK4</accession>
<evidence type="ECO:0000256" key="5">
    <source>
        <dbReference type="SAM" id="Phobius"/>
    </source>
</evidence>
<dbReference type="GO" id="GO:0006799">
    <property type="term" value="P:polyphosphate biosynthetic process"/>
    <property type="evidence" value="ECO:0007669"/>
    <property type="project" value="UniProtKB-ARBA"/>
</dbReference>
<evidence type="ECO:0000313" key="9">
    <source>
        <dbReference type="Proteomes" id="UP001489004"/>
    </source>
</evidence>
<evidence type="ECO:0000313" key="8">
    <source>
        <dbReference type="EMBL" id="KAK9808768.1"/>
    </source>
</evidence>
<feature type="domain" description="VTC" evidence="7">
    <location>
        <begin position="262"/>
        <end position="531"/>
    </location>
</feature>
<organism evidence="8 9">
    <name type="scientific">[Myrmecia] bisecta</name>
    <dbReference type="NCBI Taxonomy" id="41462"/>
    <lineage>
        <taxon>Eukaryota</taxon>
        <taxon>Viridiplantae</taxon>
        <taxon>Chlorophyta</taxon>
        <taxon>core chlorophytes</taxon>
        <taxon>Trebouxiophyceae</taxon>
        <taxon>Trebouxiales</taxon>
        <taxon>Trebouxiaceae</taxon>
        <taxon>Myrmecia</taxon>
    </lineage>
</organism>
<dbReference type="InterPro" id="IPR018966">
    <property type="entry name" value="VTC_domain"/>
</dbReference>